<dbReference type="PROSITE" id="PS51077">
    <property type="entry name" value="HTH_ICLR"/>
    <property type="match status" value="1"/>
</dbReference>
<dbReference type="GO" id="GO:0045892">
    <property type="term" value="P:negative regulation of DNA-templated transcription"/>
    <property type="evidence" value="ECO:0007669"/>
    <property type="project" value="TreeGrafter"/>
</dbReference>
<dbReference type="OrthoDB" id="6166718at2"/>
<dbReference type="InterPro" id="IPR029016">
    <property type="entry name" value="GAF-like_dom_sf"/>
</dbReference>
<organism evidence="6 7">
    <name type="scientific">Aquabacter spiritensis</name>
    <dbReference type="NCBI Taxonomy" id="933073"/>
    <lineage>
        <taxon>Bacteria</taxon>
        <taxon>Pseudomonadati</taxon>
        <taxon>Pseudomonadota</taxon>
        <taxon>Alphaproteobacteria</taxon>
        <taxon>Hyphomicrobiales</taxon>
        <taxon>Xanthobacteraceae</taxon>
        <taxon>Aquabacter</taxon>
    </lineage>
</organism>
<evidence type="ECO:0000256" key="1">
    <source>
        <dbReference type="ARBA" id="ARBA00023015"/>
    </source>
</evidence>
<dbReference type="PANTHER" id="PTHR30136:SF39">
    <property type="entry name" value="TRANSCRIPTIONAL REGULATORY PROTEIN"/>
    <property type="match status" value="1"/>
</dbReference>
<dbReference type="AlphaFoldDB" id="A0A4R3LUC0"/>
<dbReference type="Pfam" id="PF01614">
    <property type="entry name" value="IclR_C"/>
    <property type="match status" value="1"/>
</dbReference>
<evidence type="ECO:0000313" key="6">
    <source>
        <dbReference type="EMBL" id="TCT03596.1"/>
    </source>
</evidence>
<dbReference type="PANTHER" id="PTHR30136">
    <property type="entry name" value="HELIX-TURN-HELIX TRANSCRIPTIONAL REGULATOR, ICLR FAMILY"/>
    <property type="match status" value="1"/>
</dbReference>
<keyword evidence="1" id="KW-0805">Transcription regulation</keyword>
<keyword evidence="2" id="KW-0238">DNA-binding</keyword>
<feature type="domain" description="IclR-ED" evidence="5">
    <location>
        <begin position="81"/>
        <end position="237"/>
    </location>
</feature>
<keyword evidence="7" id="KW-1185">Reference proteome</keyword>
<dbReference type="InterPro" id="IPR036390">
    <property type="entry name" value="WH_DNA-bd_sf"/>
</dbReference>
<accession>A0A4R3LUC0</accession>
<evidence type="ECO:0000256" key="3">
    <source>
        <dbReference type="ARBA" id="ARBA00023163"/>
    </source>
</evidence>
<dbReference type="InterPro" id="IPR005471">
    <property type="entry name" value="Tscrpt_reg_IclR_N"/>
</dbReference>
<dbReference type="GO" id="GO:0003700">
    <property type="term" value="F:DNA-binding transcription factor activity"/>
    <property type="evidence" value="ECO:0007669"/>
    <property type="project" value="TreeGrafter"/>
</dbReference>
<evidence type="ECO:0000259" key="4">
    <source>
        <dbReference type="PROSITE" id="PS51077"/>
    </source>
</evidence>
<dbReference type="EMBL" id="SMAI01000009">
    <property type="protein sequence ID" value="TCT03596.1"/>
    <property type="molecule type" value="Genomic_DNA"/>
</dbReference>
<feature type="domain" description="HTH iclR-type" evidence="4">
    <location>
        <begin position="19"/>
        <end position="80"/>
    </location>
</feature>
<dbReference type="Pfam" id="PF09339">
    <property type="entry name" value="HTH_IclR"/>
    <property type="match status" value="1"/>
</dbReference>
<proteinExistence type="predicted"/>
<dbReference type="GO" id="GO:0003677">
    <property type="term" value="F:DNA binding"/>
    <property type="evidence" value="ECO:0007669"/>
    <property type="project" value="UniProtKB-KW"/>
</dbReference>
<reference evidence="6 7" key="1">
    <citation type="submission" date="2019-03" db="EMBL/GenBank/DDBJ databases">
        <title>Genomic Encyclopedia of Type Strains, Phase IV (KMG-IV): sequencing the most valuable type-strain genomes for metagenomic binning, comparative biology and taxonomic classification.</title>
        <authorList>
            <person name="Goeker M."/>
        </authorList>
    </citation>
    <scope>NUCLEOTIDE SEQUENCE [LARGE SCALE GENOMIC DNA]</scope>
    <source>
        <strain evidence="6 7">DSM 9035</strain>
    </source>
</reference>
<evidence type="ECO:0000313" key="7">
    <source>
        <dbReference type="Proteomes" id="UP000294664"/>
    </source>
</evidence>
<gene>
    <name evidence="6" type="ORF">EDC64_109146</name>
</gene>
<dbReference type="PROSITE" id="PS51078">
    <property type="entry name" value="ICLR_ED"/>
    <property type="match status" value="1"/>
</dbReference>
<protein>
    <submittedName>
        <fullName evidence="6">IclR family transcriptional regulator</fullName>
    </submittedName>
</protein>
<evidence type="ECO:0000259" key="5">
    <source>
        <dbReference type="PROSITE" id="PS51078"/>
    </source>
</evidence>
<keyword evidence="3" id="KW-0804">Transcription</keyword>
<dbReference type="InterPro" id="IPR036388">
    <property type="entry name" value="WH-like_DNA-bd_sf"/>
</dbReference>
<dbReference type="SUPFAM" id="SSF55781">
    <property type="entry name" value="GAF domain-like"/>
    <property type="match status" value="1"/>
</dbReference>
<dbReference type="Gene3D" id="3.30.450.40">
    <property type="match status" value="2"/>
</dbReference>
<dbReference type="Proteomes" id="UP000294664">
    <property type="component" value="Unassembled WGS sequence"/>
</dbReference>
<dbReference type="SUPFAM" id="SSF46785">
    <property type="entry name" value="Winged helix' DNA-binding domain"/>
    <property type="match status" value="1"/>
</dbReference>
<dbReference type="InterPro" id="IPR050707">
    <property type="entry name" value="HTH_MetabolicPath_Reg"/>
</dbReference>
<dbReference type="Gene3D" id="1.10.10.10">
    <property type="entry name" value="Winged helix-like DNA-binding domain superfamily/Winged helix DNA-binding domain"/>
    <property type="match status" value="1"/>
</dbReference>
<comment type="caution">
    <text evidence="6">The sequence shown here is derived from an EMBL/GenBank/DDBJ whole genome shotgun (WGS) entry which is preliminary data.</text>
</comment>
<name>A0A4R3LUC0_9HYPH</name>
<evidence type="ECO:0000256" key="2">
    <source>
        <dbReference type="ARBA" id="ARBA00023125"/>
    </source>
</evidence>
<sequence>MRTKAMMDDDGSRDLGAAPGTVVKALGLLDAFLDGAEALTLTELAAYSGLHKTTALRLCTSLEEAGMLQRKPGRPFRLGPKIWQLAQVYRRGFQLEELVRPILARIRDETGESVSFYVVEGRSRVCLFRENSKWAARHHVDEGARFPLDSGIAGPVLLAFMGQPGPQLEQIRSDGHLIGQGREPHTTSVAVPVFDTANVLQGALVVSGLTARFTEDRHAPALELLKRSAESIRQLSS</sequence>
<dbReference type="SMART" id="SM00346">
    <property type="entry name" value="HTH_ICLR"/>
    <property type="match status" value="1"/>
</dbReference>
<dbReference type="InterPro" id="IPR014757">
    <property type="entry name" value="Tscrpt_reg_IclR_C"/>
</dbReference>